<reference evidence="5 6" key="1">
    <citation type="submission" date="2020-01" db="EMBL/GenBank/DDBJ databases">
        <authorList>
            <person name="Sixt B."/>
            <person name="Schulz F."/>
            <person name="Kostanjsek R."/>
            <person name="Koestlbacher S."/>
            <person name="Collingro A."/>
            <person name="Toenshoff E."/>
            <person name="Horn M."/>
        </authorList>
    </citation>
    <scope>NUCLEOTIDE SEQUENCE [LARGE SCALE GENOMIC DNA]</scope>
    <source>
        <strain evidence="5 6">15C</strain>
    </source>
</reference>
<accession>A0ABX8YY90</accession>
<proteinExistence type="predicted"/>
<name>A0ABX8YY90_9BACT</name>
<dbReference type="InterPro" id="IPR036770">
    <property type="entry name" value="Ankyrin_rpt-contain_sf"/>
</dbReference>
<evidence type="ECO:0000256" key="1">
    <source>
        <dbReference type="ARBA" id="ARBA00022737"/>
    </source>
</evidence>
<evidence type="ECO:0000256" key="4">
    <source>
        <dbReference type="SAM" id="Coils"/>
    </source>
</evidence>
<dbReference type="Proteomes" id="UP000822862">
    <property type="component" value="Chromosome"/>
</dbReference>
<dbReference type="PROSITE" id="PS50297">
    <property type="entry name" value="ANK_REP_REGION"/>
    <property type="match status" value="2"/>
</dbReference>
<evidence type="ECO:0000313" key="5">
    <source>
        <dbReference type="EMBL" id="QZA58152.1"/>
    </source>
</evidence>
<feature type="coiled-coil region" evidence="4">
    <location>
        <begin position="720"/>
        <end position="747"/>
    </location>
</feature>
<keyword evidence="2 3" id="KW-0040">ANK repeat</keyword>
<dbReference type="RefSeq" id="WP_194845859.1">
    <property type="nucleotide sequence ID" value="NZ_CP075585.1"/>
</dbReference>
<evidence type="ECO:0000256" key="2">
    <source>
        <dbReference type="ARBA" id="ARBA00023043"/>
    </source>
</evidence>
<dbReference type="EMBL" id="CP075585">
    <property type="protein sequence ID" value="QZA58152.1"/>
    <property type="molecule type" value="Genomic_DNA"/>
</dbReference>
<evidence type="ECO:0000256" key="3">
    <source>
        <dbReference type="PROSITE-ProRule" id="PRU00023"/>
    </source>
</evidence>
<dbReference type="PROSITE" id="PS50088">
    <property type="entry name" value="ANK_REPEAT"/>
    <property type="match status" value="2"/>
</dbReference>
<dbReference type="PANTHER" id="PTHR24198">
    <property type="entry name" value="ANKYRIN REPEAT AND PROTEIN KINASE DOMAIN-CONTAINING PROTEIN"/>
    <property type="match status" value="1"/>
</dbReference>
<reference evidence="5 6" key="2">
    <citation type="submission" date="2021-05" db="EMBL/GenBank/DDBJ databases">
        <title>Ecology and evolution of chlamydial symbionts of arthropods.</title>
        <authorList>
            <person name="Halter T."/>
            <person name="Sixt B.S."/>
            <person name="Toenshoff E.R."/>
            <person name="Koestlbacher S."/>
            <person name="Schulz F."/>
            <person name="Kostanjsek R."/>
            <person name="Collingro A."/>
            <person name="Hendrickx F."/>
            <person name="Horn M."/>
        </authorList>
    </citation>
    <scope>NUCLEOTIDE SEQUENCE [LARGE SCALE GENOMIC DNA]</scope>
    <source>
        <strain evidence="5 6">15C</strain>
    </source>
</reference>
<dbReference type="PANTHER" id="PTHR24198:SF165">
    <property type="entry name" value="ANKYRIN REPEAT-CONTAINING PROTEIN-RELATED"/>
    <property type="match status" value="1"/>
</dbReference>
<sequence>MTSPIFFIRDSSHQVNPSFSSDQKLSNRAEEFISLFRDMIPISNGTSDHQGNCSRLWALKNGTFLGTVSHLDGKITYIPFNKIISSCTNSPISLESLKRLQELKIDLAYVPEQKKLIVFPHLRAAGKEDQITQVAAKSLDPKPPTSWVPPITFDENPVRLSHIFRRKKEGGHFTEDTPENRTYIRAAVSDPANRESINKHGVELYSKIMPDGYLAWAYVQNEKIVNGGRDKPWRKWVADPKNSLGGKVESRNLYNREKFTFQERVQADRLTEVYNKSVIKNPWKPHSVELRFPARDVGGVRHHTGIILDLLKELEKGVYDEYMFFLPATEGENLLSKEEILQIAQEIARGVYIHDTIPFFSLSMNTDYQLYPIIHPEYQNTYVGYVISMLDYYLKGFWSGQLFPEKFIKNWHHDPKTSERFLREYSFPIQSNFASFDDTVRNLAKEEGISLEHFVYMSRFPITLSCRIIGQQKEICKTDNLFVINGDVDLVHTLERTSSGEEKEAYFNLLDRACRILCRKIKEIGFALPEVKKWLEAAKVMNFFSSYYRTLQEGDKVSRFEKSTILGKEKACPPIFPPIPYARGPFVEFNAAGLLKSLYTEERNILMKFFQTERENASQKEQVKTIFVNLLKDFSVEERSDRKLSSVELDQFANTVLTSLKTDYISTKKHVEKAFVDLGIKKQPYQKLSKPYLLICIDLAKDFAAREILDFIELIENPFYDKYLNIRQDHKARYQALEEKQKTLKKLTLWVQDPLNALINTERWFFDLEHNRLDIREKKPNGEFASVFGGYEPTLEDTNSKPNALAARILKTHAKKLSSLGNEEFLTLKKESGRLFKLPVEDTFPVSSHGIPYSAMMLTPSLKNSSNEAFLSAIYAITQSDKQAFTDVGTVDWNQLDTFGRSAIHYASIAGWNPSDGVRHYETGDSFFILRTLIEKGVDLFIKDSQGWTALHHAAAVGNFVALDLLLDVEKGLLNIPALNGETPLYLAVQKNHLSCVKMLLEVGALSLKSMHGWNILMSAIHNGHEEMALFLVKTGKIDLESSWRGGKTVLHFAIEMQMEKLLEELLNRGVDKNRIYNEQTPISLAKNQNWKKGIDLLHPKKTEKKNSWCSVM</sequence>
<keyword evidence="6" id="KW-1185">Reference proteome</keyword>
<gene>
    <name evidence="5" type="ORF">RHAB15C_0000021</name>
</gene>
<dbReference type="SMART" id="SM00248">
    <property type="entry name" value="ANK"/>
    <property type="match status" value="5"/>
</dbReference>
<keyword evidence="1" id="KW-0677">Repeat</keyword>
<organism evidence="5 6">
    <name type="scientific">Candidatus Rhabdochlamydia porcellionis</name>
    <dbReference type="NCBI Taxonomy" id="225148"/>
    <lineage>
        <taxon>Bacteria</taxon>
        <taxon>Pseudomonadati</taxon>
        <taxon>Chlamydiota</taxon>
        <taxon>Chlamydiia</taxon>
        <taxon>Parachlamydiales</taxon>
        <taxon>Candidatus Rhabdochlamydiaceae</taxon>
        <taxon>Candidatus Rhabdochlamydia</taxon>
    </lineage>
</organism>
<feature type="repeat" description="ANK" evidence="3">
    <location>
        <begin position="1046"/>
        <end position="1078"/>
    </location>
</feature>
<dbReference type="Pfam" id="PF12796">
    <property type="entry name" value="Ank_2"/>
    <property type="match status" value="2"/>
</dbReference>
<keyword evidence="4" id="KW-0175">Coiled coil</keyword>
<dbReference type="Gene3D" id="1.25.40.20">
    <property type="entry name" value="Ankyrin repeat-containing domain"/>
    <property type="match status" value="1"/>
</dbReference>
<protein>
    <submittedName>
        <fullName evidence="5">Ankyrin repeats (3 copies)</fullName>
    </submittedName>
</protein>
<feature type="repeat" description="ANK" evidence="3">
    <location>
        <begin position="980"/>
        <end position="1005"/>
    </location>
</feature>
<dbReference type="SUPFAM" id="SSF48403">
    <property type="entry name" value="Ankyrin repeat"/>
    <property type="match status" value="1"/>
</dbReference>
<dbReference type="InterPro" id="IPR002110">
    <property type="entry name" value="Ankyrin_rpt"/>
</dbReference>
<evidence type="ECO:0000313" key="6">
    <source>
        <dbReference type="Proteomes" id="UP000822862"/>
    </source>
</evidence>